<evidence type="ECO:0000313" key="6">
    <source>
        <dbReference type="Proteomes" id="UP000694867"/>
    </source>
</evidence>
<gene>
    <name evidence="7" type="primary">LOC100898763</name>
</gene>
<evidence type="ECO:0000256" key="4">
    <source>
        <dbReference type="SAM" id="MobiDB-lite"/>
    </source>
</evidence>
<dbReference type="Gene3D" id="1.20.1270.60">
    <property type="entry name" value="Arfaptin homology (AH) domain/BAR domain"/>
    <property type="match status" value="1"/>
</dbReference>
<dbReference type="InterPro" id="IPR046982">
    <property type="entry name" value="BIN3/RVS161-like"/>
</dbReference>
<dbReference type="InterPro" id="IPR027267">
    <property type="entry name" value="AH/BAR_dom_sf"/>
</dbReference>
<evidence type="ECO:0000256" key="3">
    <source>
        <dbReference type="ARBA" id="ARBA00023212"/>
    </source>
</evidence>
<protein>
    <submittedName>
        <fullName evidence="7">Bridging integrator 3</fullName>
    </submittedName>
</protein>
<dbReference type="GO" id="GO:0005737">
    <property type="term" value="C:cytoplasm"/>
    <property type="evidence" value="ECO:0007669"/>
    <property type="project" value="InterPro"/>
</dbReference>
<dbReference type="GeneID" id="100898763"/>
<proteinExistence type="predicted"/>
<feature type="domain" description="BAR" evidence="5">
    <location>
        <begin position="14"/>
        <end position="237"/>
    </location>
</feature>
<keyword evidence="6" id="KW-1185">Reference proteome</keyword>
<dbReference type="Proteomes" id="UP000694867">
    <property type="component" value="Unplaced"/>
</dbReference>
<evidence type="ECO:0000259" key="5">
    <source>
        <dbReference type="PROSITE" id="PS51021"/>
    </source>
</evidence>
<dbReference type="PANTHER" id="PTHR47174">
    <property type="entry name" value="BRIDGING INTEGRATOR 3"/>
    <property type="match status" value="1"/>
</dbReference>
<evidence type="ECO:0000313" key="7">
    <source>
        <dbReference type="RefSeq" id="XP_003747369.1"/>
    </source>
</evidence>
<dbReference type="GO" id="GO:0008289">
    <property type="term" value="F:lipid binding"/>
    <property type="evidence" value="ECO:0007669"/>
    <property type="project" value="TreeGrafter"/>
</dbReference>
<organism evidence="6 7">
    <name type="scientific">Galendromus occidentalis</name>
    <name type="common">western predatory mite</name>
    <dbReference type="NCBI Taxonomy" id="34638"/>
    <lineage>
        <taxon>Eukaryota</taxon>
        <taxon>Metazoa</taxon>
        <taxon>Ecdysozoa</taxon>
        <taxon>Arthropoda</taxon>
        <taxon>Chelicerata</taxon>
        <taxon>Arachnida</taxon>
        <taxon>Acari</taxon>
        <taxon>Parasitiformes</taxon>
        <taxon>Mesostigmata</taxon>
        <taxon>Gamasina</taxon>
        <taxon>Phytoseioidea</taxon>
        <taxon>Phytoseiidae</taxon>
        <taxon>Typhlodrominae</taxon>
        <taxon>Galendromus</taxon>
    </lineage>
</organism>
<keyword evidence="3" id="KW-0206">Cytoskeleton</keyword>
<sequence length="259" mass="29789">MNWNPLKRLSGRPGKDTPTSPDAEGGDSIDDIVSRYHRLEINSKKLHKSAKKYEDIMLALYQSEKKLCSDLVNDDFCKENDDLRRTIEEWLCYASEMDQAVEDHVIALRRCLVDPLKRYQATFPDVQVALKKRDHLVQEHQRLVQKVAKLETKEATGNNIAKLAECRRQVETSTLELETQNALLRSELPAIYEHRVEYMEPCLHALIISQTKHWGEATSRLQKCFPSLNENCRTDAEISLYHRDKLNAIKALSIVAGSE</sequence>
<dbReference type="InterPro" id="IPR004148">
    <property type="entry name" value="BAR_dom"/>
</dbReference>
<evidence type="ECO:0000256" key="1">
    <source>
        <dbReference type="ARBA" id="ARBA00004245"/>
    </source>
</evidence>
<name>A0AAJ6QXR2_9ACAR</name>
<dbReference type="AlphaFoldDB" id="A0AAJ6QXR2"/>
<dbReference type="SMART" id="SM00721">
    <property type="entry name" value="BAR"/>
    <property type="match status" value="1"/>
</dbReference>
<dbReference type="PANTHER" id="PTHR47174:SF3">
    <property type="entry name" value="BRIDGING INTEGRATOR 3"/>
    <property type="match status" value="1"/>
</dbReference>
<feature type="region of interest" description="Disordered" evidence="4">
    <location>
        <begin position="1"/>
        <end position="29"/>
    </location>
</feature>
<dbReference type="GO" id="GO:0006897">
    <property type="term" value="P:endocytosis"/>
    <property type="evidence" value="ECO:0007669"/>
    <property type="project" value="InterPro"/>
</dbReference>
<dbReference type="PROSITE" id="PS51021">
    <property type="entry name" value="BAR"/>
    <property type="match status" value="1"/>
</dbReference>
<dbReference type="GO" id="GO:0097320">
    <property type="term" value="P:plasma membrane tubulation"/>
    <property type="evidence" value="ECO:0007669"/>
    <property type="project" value="TreeGrafter"/>
</dbReference>
<accession>A0AAJ6QXR2</accession>
<dbReference type="SUPFAM" id="SSF103657">
    <property type="entry name" value="BAR/IMD domain-like"/>
    <property type="match status" value="1"/>
</dbReference>
<evidence type="ECO:0000256" key="2">
    <source>
        <dbReference type="ARBA" id="ARBA00022490"/>
    </source>
</evidence>
<dbReference type="KEGG" id="goe:100898763"/>
<keyword evidence="2" id="KW-0963">Cytoplasm</keyword>
<reference evidence="7" key="1">
    <citation type="submission" date="2025-08" db="UniProtKB">
        <authorList>
            <consortium name="RefSeq"/>
        </authorList>
    </citation>
    <scope>IDENTIFICATION</scope>
</reference>
<dbReference type="GO" id="GO:0015629">
    <property type="term" value="C:actin cytoskeleton"/>
    <property type="evidence" value="ECO:0007669"/>
    <property type="project" value="TreeGrafter"/>
</dbReference>
<dbReference type="Pfam" id="PF03114">
    <property type="entry name" value="BAR"/>
    <property type="match status" value="1"/>
</dbReference>
<comment type="subcellular location">
    <subcellularLocation>
        <location evidence="1">Cytoplasm</location>
        <location evidence="1">Cytoskeleton</location>
    </subcellularLocation>
</comment>
<dbReference type="RefSeq" id="XP_003747369.1">
    <property type="nucleotide sequence ID" value="XM_003747321.2"/>
</dbReference>
<dbReference type="GO" id="GO:0051666">
    <property type="term" value="P:actin cortical patch localization"/>
    <property type="evidence" value="ECO:0007669"/>
    <property type="project" value="InterPro"/>
</dbReference>